<dbReference type="SUPFAM" id="SSF53178">
    <property type="entry name" value="Peptidyl-tRNA hydrolase-like"/>
    <property type="match status" value="1"/>
</dbReference>
<organism evidence="10 11">
    <name type="scientific">Prosthecobacter vanneervenii</name>
    <dbReference type="NCBI Taxonomy" id="48466"/>
    <lineage>
        <taxon>Bacteria</taxon>
        <taxon>Pseudomonadati</taxon>
        <taxon>Verrucomicrobiota</taxon>
        <taxon>Verrucomicrobiia</taxon>
        <taxon>Verrucomicrobiales</taxon>
        <taxon>Verrucomicrobiaceae</taxon>
        <taxon>Prosthecobacter</taxon>
    </lineage>
</organism>
<keyword evidence="11" id="KW-1185">Reference proteome</keyword>
<dbReference type="PANTHER" id="PTHR17224:SF1">
    <property type="entry name" value="PEPTIDYL-TRNA HYDROLASE"/>
    <property type="match status" value="1"/>
</dbReference>
<gene>
    <name evidence="7" type="primary">pth</name>
    <name evidence="10" type="ORF">HNQ65_002056</name>
</gene>
<keyword evidence="3 7" id="KW-0378">Hydrolase</keyword>
<comment type="function">
    <text evidence="7">Hydrolyzes ribosome-free peptidyl-tRNAs (with 1 or more amino acids incorporated), which drop off the ribosome during protein synthesis, or as a result of ribosome stalling.</text>
</comment>
<comment type="subcellular location">
    <subcellularLocation>
        <location evidence="7">Cytoplasm</location>
    </subcellularLocation>
</comment>
<dbReference type="GO" id="GO:0006515">
    <property type="term" value="P:protein quality control for misfolded or incompletely synthesized proteins"/>
    <property type="evidence" value="ECO:0007669"/>
    <property type="project" value="UniProtKB-UniRule"/>
</dbReference>
<dbReference type="InterPro" id="IPR036416">
    <property type="entry name" value="Pept_tRNA_hydro_sf"/>
</dbReference>
<dbReference type="AlphaFoldDB" id="A0A7W8DJT3"/>
<comment type="subunit">
    <text evidence="7">Monomer.</text>
</comment>
<dbReference type="GO" id="GO:0005737">
    <property type="term" value="C:cytoplasm"/>
    <property type="evidence" value="ECO:0007669"/>
    <property type="project" value="UniProtKB-SubCell"/>
</dbReference>
<dbReference type="RefSeq" id="WP_343076555.1">
    <property type="nucleotide sequence ID" value="NZ_JACHIG010000003.1"/>
</dbReference>
<evidence type="ECO:0000256" key="3">
    <source>
        <dbReference type="ARBA" id="ARBA00022801"/>
    </source>
</evidence>
<evidence type="ECO:0000256" key="2">
    <source>
        <dbReference type="ARBA" id="ARBA00022555"/>
    </source>
</evidence>
<dbReference type="EC" id="3.1.1.29" evidence="1 7"/>
<evidence type="ECO:0000256" key="4">
    <source>
        <dbReference type="ARBA" id="ARBA00022884"/>
    </source>
</evidence>
<protein>
    <recommendedName>
        <fullName evidence="6 7">Peptidyl-tRNA hydrolase</fullName>
        <shortName evidence="7">Pth</shortName>
        <ecNumber evidence="1 7">3.1.1.29</ecNumber>
    </recommendedName>
</protein>
<dbReference type="InterPro" id="IPR001328">
    <property type="entry name" value="Pept_tRNA_hydro"/>
</dbReference>
<dbReference type="GO" id="GO:0072344">
    <property type="term" value="P:rescue of stalled ribosome"/>
    <property type="evidence" value="ECO:0007669"/>
    <property type="project" value="UniProtKB-UniRule"/>
</dbReference>
<evidence type="ECO:0000313" key="10">
    <source>
        <dbReference type="EMBL" id="MBB5032479.1"/>
    </source>
</evidence>
<evidence type="ECO:0000256" key="5">
    <source>
        <dbReference type="ARBA" id="ARBA00038063"/>
    </source>
</evidence>
<dbReference type="PROSITE" id="PS01195">
    <property type="entry name" value="PEPT_TRNA_HYDROL_1"/>
    <property type="match status" value="1"/>
</dbReference>
<name>A0A7W8DJT3_9BACT</name>
<dbReference type="HAMAP" id="MF_00083">
    <property type="entry name" value="Pept_tRNA_hydro_bact"/>
    <property type="match status" value="1"/>
</dbReference>
<feature type="active site" description="Proton acceptor" evidence="7">
    <location>
        <position position="33"/>
    </location>
</feature>
<feature type="site" description="Stabilizes the basic form of H active site to accept a proton" evidence="7">
    <location>
        <position position="102"/>
    </location>
</feature>
<comment type="similarity">
    <text evidence="5 7 9">Belongs to the PTH family.</text>
</comment>
<feature type="site" description="Discriminates between blocked and unblocked aminoacyl-tRNA" evidence="7">
    <location>
        <position position="23"/>
    </location>
</feature>
<keyword evidence="7" id="KW-0963">Cytoplasm</keyword>
<dbReference type="InterPro" id="IPR018171">
    <property type="entry name" value="Pept_tRNA_hydro_CS"/>
</dbReference>
<evidence type="ECO:0000256" key="7">
    <source>
        <dbReference type="HAMAP-Rule" id="MF_00083"/>
    </source>
</evidence>
<feature type="binding site" evidence="7">
    <location>
        <position position="75"/>
    </location>
    <ligand>
        <name>tRNA</name>
        <dbReference type="ChEBI" id="CHEBI:17843"/>
    </ligand>
</feature>
<accession>A0A7W8DJT3</accession>
<evidence type="ECO:0000256" key="8">
    <source>
        <dbReference type="RuleBase" id="RU000673"/>
    </source>
</evidence>
<feature type="binding site" evidence="7">
    <location>
        <position position="28"/>
    </location>
    <ligand>
        <name>tRNA</name>
        <dbReference type="ChEBI" id="CHEBI:17843"/>
    </ligand>
</feature>
<evidence type="ECO:0000313" key="11">
    <source>
        <dbReference type="Proteomes" id="UP000590740"/>
    </source>
</evidence>
<dbReference type="PROSITE" id="PS01196">
    <property type="entry name" value="PEPT_TRNA_HYDROL_2"/>
    <property type="match status" value="1"/>
</dbReference>
<sequence>MASGADSTSSGINVPRLIVGLGNPGENYRDTRHNIGFMVLDEIARRLGAAFREEKRWSGMVAKFSGGYLLKPLTFMNDSGRSVQAVGHFYKARPEQTLVVYDDVDLPLGRMRFRTNGSAAGHNGIRSLIGSLGTQEFPRLKVGISPEGGRPAGERMVGHVLGKFHAGEQTELQAVIQRAADAVLSAVDRGLEAAMNVFNRQTES</sequence>
<evidence type="ECO:0000256" key="9">
    <source>
        <dbReference type="RuleBase" id="RU004320"/>
    </source>
</evidence>
<dbReference type="Pfam" id="PF01195">
    <property type="entry name" value="Pept_tRNA_hydro"/>
    <property type="match status" value="1"/>
</dbReference>
<proteinExistence type="inferred from homology"/>
<feature type="binding site" evidence="7">
    <location>
        <position position="123"/>
    </location>
    <ligand>
        <name>tRNA</name>
        <dbReference type="ChEBI" id="CHEBI:17843"/>
    </ligand>
</feature>
<dbReference type="GO" id="GO:0004045">
    <property type="term" value="F:peptidyl-tRNA hydrolase activity"/>
    <property type="evidence" value="ECO:0007669"/>
    <property type="project" value="UniProtKB-UniRule"/>
</dbReference>
<reference evidence="10 11" key="1">
    <citation type="submission" date="2020-08" db="EMBL/GenBank/DDBJ databases">
        <title>Genomic Encyclopedia of Type Strains, Phase IV (KMG-IV): sequencing the most valuable type-strain genomes for metagenomic binning, comparative biology and taxonomic classification.</title>
        <authorList>
            <person name="Goeker M."/>
        </authorList>
    </citation>
    <scope>NUCLEOTIDE SEQUENCE [LARGE SCALE GENOMIC DNA]</scope>
    <source>
        <strain evidence="10 11">DSM 12252</strain>
    </source>
</reference>
<keyword evidence="2 7" id="KW-0820">tRNA-binding</keyword>
<dbReference type="GO" id="GO:0000049">
    <property type="term" value="F:tRNA binding"/>
    <property type="evidence" value="ECO:0007669"/>
    <property type="project" value="UniProtKB-UniRule"/>
</dbReference>
<dbReference type="EMBL" id="JACHIG010000003">
    <property type="protein sequence ID" value="MBB5032479.1"/>
    <property type="molecule type" value="Genomic_DNA"/>
</dbReference>
<dbReference type="FunFam" id="3.40.50.1470:FF:000001">
    <property type="entry name" value="Peptidyl-tRNA hydrolase"/>
    <property type="match status" value="1"/>
</dbReference>
<dbReference type="PANTHER" id="PTHR17224">
    <property type="entry name" value="PEPTIDYL-TRNA HYDROLASE"/>
    <property type="match status" value="1"/>
</dbReference>
<dbReference type="Gene3D" id="3.40.50.1470">
    <property type="entry name" value="Peptidyl-tRNA hydrolase"/>
    <property type="match status" value="1"/>
</dbReference>
<keyword evidence="4 7" id="KW-0694">RNA-binding</keyword>
<dbReference type="NCBIfam" id="TIGR00447">
    <property type="entry name" value="pth"/>
    <property type="match status" value="1"/>
</dbReference>
<comment type="function">
    <text evidence="7">Catalyzes the release of premature peptidyl moieties from peptidyl-tRNA molecules trapped in stalled 50S ribosomal subunits, and thus maintains levels of free tRNAs and 50S ribosomes.</text>
</comment>
<dbReference type="CDD" id="cd00462">
    <property type="entry name" value="PTH"/>
    <property type="match status" value="1"/>
</dbReference>
<evidence type="ECO:0000256" key="6">
    <source>
        <dbReference type="ARBA" id="ARBA00050038"/>
    </source>
</evidence>
<evidence type="ECO:0000256" key="1">
    <source>
        <dbReference type="ARBA" id="ARBA00013260"/>
    </source>
</evidence>
<dbReference type="Proteomes" id="UP000590740">
    <property type="component" value="Unassembled WGS sequence"/>
</dbReference>
<feature type="binding site" evidence="7">
    <location>
        <position position="77"/>
    </location>
    <ligand>
        <name>tRNA</name>
        <dbReference type="ChEBI" id="CHEBI:17843"/>
    </ligand>
</feature>
<comment type="catalytic activity">
    <reaction evidence="7 8">
        <text>an N-acyl-L-alpha-aminoacyl-tRNA + H2O = an N-acyl-L-amino acid + a tRNA + H(+)</text>
        <dbReference type="Rhea" id="RHEA:54448"/>
        <dbReference type="Rhea" id="RHEA-COMP:10123"/>
        <dbReference type="Rhea" id="RHEA-COMP:13883"/>
        <dbReference type="ChEBI" id="CHEBI:15377"/>
        <dbReference type="ChEBI" id="CHEBI:15378"/>
        <dbReference type="ChEBI" id="CHEBI:59874"/>
        <dbReference type="ChEBI" id="CHEBI:78442"/>
        <dbReference type="ChEBI" id="CHEBI:138191"/>
        <dbReference type="EC" id="3.1.1.29"/>
    </reaction>
</comment>
<comment type="caution">
    <text evidence="10">The sequence shown here is derived from an EMBL/GenBank/DDBJ whole genome shotgun (WGS) entry which is preliminary data.</text>
</comment>